<reference evidence="4 5" key="1">
    <citation type="submission" date="2016-10" db="EMBL/GenBank/DDBJ databases">
        <authorList>
            <person name="Varghese N."/>
            <person name="Submissions S."/>
        </authorList>
    </citation>
    <scope>NUCLEOTIDE SEQUENCE [LARGE SCALE GENOMIC DNA]</scope>
    <source>
        <strain evidence="4 5">Nl1</strain>
    </source>
</reference>
<dbReference type="InterPro" id="IPR054790">
    <property type="entry name" value="MurU"/>
</dbReference>
<gene>
    <name evidence="4" type="ORF">SAMN05216402_0423</name>
</gene>
<evidence type="ECO:0000256" key="2">
    <source>
        <dbReference type="ARBA" id="ARBA00022695"/>
    </source>
</evidence>
<comment type="caution">
    <text evidence="4">The sequence shown here is derived from an EMBL/GenBank/DDBJ whole genome shotgun (WGS) entry which is preliminary data.</text>
</comment>
<evidence type="ECO:0000256" key="1">
    <source>
        <dbReference type="ARBA" id="ARBA00022679"/>
    </source>
</evidence>
<protein>
    <submittedName>
        <fullName evidence="4">MurNAc alpha-1-phosphate uridylyltransferase</fullName>
    </submittedName>
</protein>
<dbReference type="PANTHER" id="PTHR43584:SF8">
    <property type="entry name" value="N-ACETYLMURAMATE ALPHA-1-PHOSPHATE URIDYLYLTRANSFERASE"/>
    <property type="match status" value="1"/>
</dbReference>
<proteinExistence type="predicted"/>
<dbReference type="InterPro" id="IPR050065">
    <property type="entry name" value="GlmU-like"/>
</dbReference>
<dbReference type="EMBL" id="FNKY01000001">
    <property type="protein sequence ID" value="SDQ33322.1"/>
    <property type="molecule type" value="Genomic_DNA"/>
</dbReference>
<name>A0ABY0T709_9PROT</name>
<dbReference type="PANTHER" id="PTHR43584">
    <property type="entry name" value="NUCLEOTIDYL TRANSFERASE"/>
    <property type="match status" value="1"/>
</dbReference>
<accession>A0ABY0T709</accession>
<dbReference type="NCBIfam" id="NF045761">
    <property type="entry name" value="NAMPUrTaseMurU"/>
    <property type="match status" value="1"/>
</dbReference>
<keyword evidence="2 4" id="KW-0548">Nucleotidyltransferase</keyword>
<keyword evidence="1" id="KW-0808">Transferase</keyword>
<dbReference type="InterPro" id="IPR029044">
    <property type="entry name" value="Nucleotide-diphossugar_trans"/>
</dbReference>
<organism evidence="4 5">
    <name type="scientific">Nitrosospira multiformis</name>
    <dbReference type="NCBI Taxonomy" id="1231"/>
    <lineage>
        <taxon>Bacteria</taxon>
        <taxon>Pseudomonadati</taxon>
        <taxon>Pseudomonadota</taxon>
        <taxon>Betaproteobacteria</taxon>
        <taxon>Nitrosomonadales</taxon>
        <taxon>Nitrosomonadaceae</taxon>
        <taxon>Nitrosospira</taxon>
    </lineage>
</organism>
<dbReference type="GO" id="GO:0016779">
    <property type="term" value="F:nucleotidyltransferase activity"/>
    <property type="evidence" value="ECO:0007669"/>
    <property type="project" value="UniProtKB-KW"/>
</dbReference>
<dbReference type="Proteomes" id="UP000183471">
    <property type="component" value="Unassembled WGS sequence"/>
</dbReference>
<sequence length="247" mass="26751">MLATHSEMAPFKAMILAAGRGERMRPLTDALPKPLLRAGGKSLIEHHLENLAHAGFVEIVINHAHLGQMIETALGDGERYGVDIRYSREAAALETAGGIAQALTILQAGPRNADGEQPFLTVNADIYCEIDFSILLPVLRHMQTNPDEDLAHLVLVDNPAQHASGDFGLDSGRITPSGKDNLTFSGIGVYQPRLFKDVVPGTVAKLAPLLRQAIAAGKISGQYYRGRWVDVGTPERLHLLDVQLREG</sequence>
<dbReference type="CDD" id="cd06422">
    <property type="entry name" value="NTP_transferase_like_1"/>
    <property type="match status" value="1"/>
</dbReference>
<evidence type="ECO:0000259" key="3">
    <source>
        <dbReference type="Pfam" id="PF00483"/>
    </source>
</evidence>
<dbReference type="Gene3D" id="3.90.550.10">
    <property type="entry name" value="Spore Coat Polysaccharide Biosynthesis Protein SpsA, Chain A"/>
    <property type="match status" value="1"/>
</dbReference>
<feature type="domain" description="Nucleotidyl transferase" evidence="3">
    <location>
        <begin position="12"/>
        <end position="238"/>
    </location>
</feature>
<dbReference type="SUPFAM" id="SSF53448">
    <property type="entry name" value="Nucleotide-diphospho-sugar transferases"/>
    <property type="match status" value="1"/>
</dbReference>
<evidence type="ECO:0000313" key="5">
    <source>
        <dbReference type="Proteomes" id="UP000183471"/>
    </source>
</evidence>
<keyword evidence="5" id="KW-1185">Reference proteome</keyword>
<dbReference type="InterPro" id="IPR005835">
    <property type="entry name" value="NTP_transferase_dom"/>
</dbReference>
<evidence type="ECO:0000313" key="4">
    <source>
        <dbReference type="EMBL" id="SDQ33322.1"/>
    </source>
</evidence>
<dbReference type="Pfam" id="PF00483">
    <property type="entry name" value="NTP_transferase"/>
    <property type="match status" value="1"/>
</dbReference>